<sequence>MSTNSMHSGSGSIIASRSAFTHTGSPRPARPGQLDQAIAEGLASDVDPERLREVAHTTAWALLSKVHKTDDPAIVERVLTLVDREGVDVIAELWSKAEPDSLPGVLWRLYLLRSWMRKQRDTIARLWRLGEPIATSASAIAGVDSAPTEDDIARTADSILTGAFRGDFAVALTRASVFVGIVALGLRVEARELTQQANLNPVGSAAEQSKRWRTQAAQLLHTAANLNITSKDFKHGAALWRQGKLE</sequence>
<evidence type="ECO:0000313" key="2">
    <source>
        <dbReference type="Proteomes" id="UP000008394"/>
    </source>
</evidence>
<protein>
    <recommendedName>
        <fullName evidence="3">Thymidine phosphorylase</fullName>
    </recommendedName>
</protein>
<gene>
    <name evidence="1" type="ORF">BALAC2494_00921</name>
</gene>
<dbReference type="AlphaFoldDB" id="A0A806FTI5"/>
<name>A0A806FTI5_BIFAN</name>
<proteinExistence type="predicted"/>
<evidence type="ECO:0008006" key="3">
    <source>
        <dbReference type="Google" id="ProtNLM"/>
    </source>
</evidence>
<dbReference type="Proteomes" id="UP000008394">
    <property type="component" value="Chromosome"/>
</dbReference>
<reference evidence="1 2" key="1">
    <citation type="journal article" date="2011" name="J. Bacteriol.">
        <title>Genome Sequence of the Probiotic Strain Bifidobacterium animalis subsp. lactis CNCM I-2494.</title>
        <authorList>
            <person name="Chervaux C."/>
            <person name="Grimaldi C."/>
            <person name="Bolotin A."/>
            <person name="Quinquis B."/>
            <person name="Legrain-Raspaud S."/>
            <person name="van Hylckama Vlieg J.E."/>
            <person name="Denariaz G."/>
            <person name="Smokvina T."/>
        </authorList>
    </citation>
    <scope>NUCLEOTIDE SEQUENCE [LARGE SCALE GENOMIC DNA]</scope>
    <source>
        <strain evidence="1 2">CNCM I-2494</strain>
    </source>
</reference>
<evidence type="ECO:0000313" key="1">
    <source>
        <dbReference type="EMBL" id="AEK29652.1"/>
    </source>
</evidence>
<dbReference type="KEGG" id="bnm:BALAC2494_00921"/>
<accession>A0A806FTI5</accession>
<dbReference type="EMBL" id="CP002915">
    <property type="protein sequence ID" value="AEK29652.1"/>
    <property type="molecule type" value="Genomic_DNA"/>
</dbReference>
<organism evidence="1 2">
    <name type="scientific">Bifidobacterium animalis subsp. lactis CNCM I-2494</name>
    <dbReference type="NCBI Taxonomy" id="1042403"/>
    <lineage>
        <taxon>Bacteria</taxon>
        <taxon>Bacillati</taxon>
        <taxon>Actinomycetota</taxon>
        <taxon>Actinomycetes</taxon>
        <taxon>Bifidobacteriales</taxon>
        <taxon>Bifidobacteriaceae</taxon>
        <taxon>Bifidobacterium</taxon>
    </lineage>
</organism>